<keyword evidence="1" id="KW-1133">Transmembrane helix</keyword>
<evidence type="ECO:0000313" key="2">
    <source>
        <dbReference type="EMBL" id="MFC0524403.1"/>
    </source>
</evidence>
<protein>
    <submittedName>
        <fullName evidence="2">Uncharacterized protein</fullName>
    </submittedName>
</protein>
<dbReference type="RefSeq" id="WP_377348348.1">
    <property type="nucleotide sequence ID" value="NZ_JBHLTP010000011.1"/>
</dbReference>
<keyword evidence="3" id="KW-1185">Reference proteome</keyword>
<sequence length="60" mass="6510">MENTHVPTAPHDVVSSVLLQNVSALTAPPYFGKPLLMVSKISIVIVSLCHSYILYKGDDV</sequence>
<evidence type="ECO:0000313" key="3">
    <source>
        <dbReference type="Proteomes" id="UP001589836"/>
    </source>
</evidence>
<name>A0ABV6LQ54_9BACI</name>
<keyword evidence="1" id="KW-0812">Transmembrane</keyword>
<organism evidence="2 3">
    <name type="scientific">Pontibacillus salicampi</name>
    <dbReference type="NCBI Taxonomy" id="1449801"/>
    <lineage>
        <taxon>Bacteria</taxon>
        <taxon>Bacillati</taxon>
        <taxon>Bacillota</taxon>
        <taxon>Bacilli</taxon>
        <taxon>Bacillales</taxon>
        <taxon>Bacillaceae</taxon>
        <taxon>Pontibacillus</taxon>
    </lineage>
</organism>
<reference evidence="2 3" key="1">
    <citation type="submission" date="2024-09" db="EMBL/GenBank/DDBJ databases">
        <authorList>
            <person name="Sun Q."/>
            <person name="Mori K."/>
        </authorList>
    </citation>
    <scope>NUCLEOTIDE SEQUENCE [LARGE SCALE GENOMIC DNA]</scope>
    <source>
        <strain evidence="2 3">NCAIM B.02529</strain>
    </source>
</reference>
<keyword evidence="1" id="KW-0472">Membrane</keyword>
<dbReference type="Proteomes" id="UP001589836">
    <property type="component" value="Unassembled WGS sequence"/>
</dbReference>
<proteinExistence type="predicted"/>
<feature type="transmembrane region" description="Helical" evidence="1">
    <location>
        <begin position="35"/>
        <end position="55"/>
    </location>
</feature>
<dbReference type="EMBL" id="JBHLTP010000011">
    <property type="protein sequence ID" value="MFC0524403.1"/>
    <property type="molecule type" value="Genomic_DNA"/>
</dbReference>
<gene>
    <name evidence="2" type="ORF">ACFFGV_12585</name>
</gene>
<accession>A0ABV6LQ54</accession>
<comment type="caution">
    <text evidence="2">The sequence shown here is derived from an EMBL/GenBank/DDBJ whole genome shotgun (WGS) entry which is preliminary data.</text>
</comment>
<evidence type="ECO:0000256" key="1">
    <source>
        <dbReference type="SAM" id="Phobius"/>
    </source>
</evidence>